<evidence type="ECO:0000313" key="6">
    <source>
        <dbReference type="Proteomes" id="UP000199017"/>
    </source>
</evidence>
<dbReference type="Pfam" id="PF00456">
    <property type="entry name" value="Transketolase_N"/>
    <property type="match status" value="1"/>
</dbReference>
<dbReference type="SUPFAM" id="SSF52518">
    <property type="entry name" value="Thiamin diphosphate-binding fold (THDP-binding)"/>
    <property type="match status" value="1"/>
</dbReference>
<comment type="cofactor">
    <cofactor evidence="1">
        <name>thiamine diphosphate</name>
        <dbReference type="ChEBI" id="CHEBI:58937"/>
    </cofactor>
</comment>
<dbReference type="InterPro" id="IPR005474">
    <property type="entry name" value="Transketolase_N"/>
</dbReference>
<dbReference type="Proteomes" id="UP000199017">
    <property type="component" value="Unassembled WGS sequence"/>
</dbReference>
<dbReference type="EMBL" id="FNDU01000004">
    <property type="protein sequence ID" value="SDI01579.1"/>
    <property type="molecule type" value="Genomic_DNA"/>
</dbReference>
<evidence type="ECO:0000259" key="4">
    <source>
        <dbReference type="Pfam" id="PF00456"/>
    </source>
</evidence>
<dbReference type="Gene3D" id="3.40.50.970">
    <property type="match status" value="1"/>
</dbReference>
<name>A0A1G8H4T6_9BACI</name>
<dbReference type="PANTHER" id="PTHR47514">
    <property type="entry name" value="TRANSKETOLASE N-TERMINAL SECTION-RELATED"/>
    <property type="match status" value="1"/>
</dbReference>
<evidence type="ECO:0000256" key="3">
    <source>
        <dbReference type="ARBA" id="ARBA00023052"/>
    </source>
</evidence>
<feature type="domain" description="Transketolase N-terminal" evidence="4">
    <location>
        <begin position="1"/>
        <end position="44"/>
    </location>
</feature>
<dbReference type="STRING" id="930129.SAMN05216352_104107"/>
<gene>
    <name evidence="5" type="ORF">SAMN05216352_104107</name>
</gene>
<protein>
    <submittedName>
        <fullName evidence="5">Transketolase</fullName>
    </submittedName>
</protein>
<evidence type="ECO:0000256" key="1">
    <source>
        <dbReference type="ARBA" id="ARBA00001964"/>
    </source>
</evidence>
<reference evidence="5 6" key="1">
    <citation type="submission" date="2016-10" db="EMBL/GenBank/DDBJ databases">
        <authorList>
            <person name="de Groot N.N."/>
        </authorList>
    </citation>
    <scope>NUCLEOTIDE SEQUENCE [LARGE SCALE GENOMIC DNA]</scope>
    <source>
        <strain evidence="6">P4B,CCM 7963,CECT 7998,DSM 25260,IBRC-M 10614,KCTC 13821</strain>
    </source>
</reference>
<organism evidence="5 6">
    <name type="scientific">Alteribacillus bidgolensis</name>
    <dbReference type="NCBI Taxonomy" id="930129"/>
    <lineage>
        <taxon>Bacteria</taxon>
        <taxon>Bacillati</taxon>
        <taxon>Bacillota</taxon>
        <taxon>Bacilli</taxon>
        <taxon>Bacillales</taxon>
        <taxon>Bacillaceae</taxon>
        <taxon>Alteribacillus</taxon>
    </lineage>
</organism>
<dbReference type="InterPro" id="IPR029061">
    <property type="entry name" value="THDP-binding"/>
</dbReference>
<dbReference type="AlphaFoldDB" id="A0A1G8H4T6"/>
<sequence>MGDGELQEGQVWEAAMSAGNFKLGNLVAIIDNNKVTVDGNTEELMNINPGILPGI</sequence>
<comment type="similarity">
    <text evidence="2">Belongs to the transketolase family.</text>
</comment>
<keyword evidence="3" id="KW-0786">Thiamine pyrophosphate</keyword>
<proteinExistence type="inferred from homology"/>
<evidence type="ECO:0000313" key="5">
    <source>
        <dbReference type="EMBL" id="SDI01579.1"/>
    </source>
</evidence>
<dbReference type="RefSeq" id="WP_211295859.1">
    <property type="nucleotide sequence ID" value="NZ_FNDU01000004.1"/>
</dbReference>
<evidence type="ECO:0000256" key="2">
    <source>
        <dbReference type="ARBA" id="ARBA00007131"/>
    </source>
</evidence>
<accession>A0A1G8H4T6</accession>
<dbReference type="PANTHER" id="PTHR47514:SF1">
    <property type="entry name" value="TRANSKETOLASE N-TERMINAL SECTION-RELATED"/>
    <property type="match status" value="1"/>
</dbReference>
<keyword evidence="6" id="KW-1185">Reference proteome</keyword>